<accession>A0A835A5K9</accession>
<feature type="domain" description="Exportin-5 C-terminal" evidence="2">
    <location>
        <begin position="198"/>
        <end position="582"/>
    </location>
</feature>
<evidence type="ECO:0000313" key="4">
    <source>
        <dbReference type="Proteomes" id="UP000636709"/>
    </source>
</evidence>
<dbReference type="Pfam" id="PF08389">
    <property type="entry name" value="Xpo1"/>
    <property type="match status" value="1"/>
</dbReference>
<dbReference type="EMBL" id="JACEFO010002685">
    <property type="protein sequence ID" value="KAF8651185.1"/>
    <property type="molecule type" value="Genomic_DNA"/>
</dbReference>
<evidence type="ECO:0000259" key="2">
    <source>
        <dbReference type="Pfam" id="PF19273"/>
    </source>
</evidence>
<dbReference type="GO" id="GO:0005737">
    <property type="term" value="C:cytoplasm"/>
    <property type="evidence" value="ECO:0007669"/>
    <property type="project" value="TreeGrafter"/>
</dbReference>
<feature type="domain" description="Exportin-1/Importin-beta-like" evidence="1">
    <location>
        <begin position="7"/>
        <end position="159"/>
    </location>
</feature>
<dbReference type="InterPro" id="IPR045065">
    <property type="entry name" value="XPO1/5"/>
</dbReference>
<dbReference type="GO" id="GO:0006611">
    <property type="term" value="P:protein export from nucleus"/>
    <property type="evidence" value="ECO:0007669"/>
    <property type="project" value="InterPro"/>
</dbReference>
<gene>
    <name evidence="3" type="ORF">HU200_063424</name>
</gene>
<dbReference type="GO" id="GO:0006405">
    <property type="term" value="P:RNA export from nucleus"/>
    <property type="evidence" value="ECO:0007669"/>
    <property type="project" value="TreeGrafter"/>
</dbReference>
<dbReference type="Proteomes" id="UP000636709">
    <property type="component" value="Unassembled WGS sequence"/>
</dbReference>
<dbReference type="PANTHER" id="PTHR11223:SF3">
    <property type="entry name" value="EXPORTIN-5"/>
    <property type="match status" value="1"/>
</dbReference>
<dbReference type="Gene3D" id="1.25.10.10">
    <property type="entry name" value="Leucine-rich Repeat Variant"/>
    <property type="match status" value="2"/>
</dbReference>
<organism evidence="3 4">
    <name type="scientific">Digitaria exilis</name>
    <dbReference type="NCBI Taxonomy" id="1010633"/>
    <lineage>
        <taxon>Eukaryota</taxon>
        <taxon>Viridiplantae</taxon>
        <taxon>Streptophyta</taxon>
        <taxon>Embryophyta</taxon>
        <taxon>Tracheophyta</taxon>
        <taxon>Spermatophyta</taxon>
        <taxon>Magnoliopsida</taxon>
        <taxon>Liliopsida</taxon>
        <taxon>Poales</taxon>
        <taxon>Poaceae</taxon>
        <taxon>PACMAD clade</taxon>
        <taxon>Panicoideae</taxon>
        <taxon>Panicodae</taxon>
        <taxon>Paniceae</taxon>
        <taxon>Anthephorinae</taxon>
        <taxon>Digitaria</taxon>
    </lineage>
</organism>
<dbReference type="GO" id="GO:0042565">
    <property type="term" value="C:RNA nuclear export complex"/>
    <property type="evidence" value="ECO:0007669"/>
    <property type="project" value="TreeGrafter"/>
</dbReference>
<evidence type="ECO:0000259" key="1">
    <source>
        <dbReference type="Pfam" id="PF08389"/>
    </source>
</evidence>
<comment type="caution">
    <text evidence="3">The sequence shown here is derived from an EMBL/GenBank/DDBJ whole genome shotgun (WGS) entry which is preliminary data.</text>
</comment>
<dbReference type="GO" id="GO:0003723">
    <property type="term" value="F:RNA binding"/>
    <property type="evidence" value="ECO:0007669"/>
    <property type="project" value="TreeGrafter"/>
</dbReference>
<evidence type="ECO:0000313" key="3">
    <source>
        <dbReference type="EMBL" id="KAF8651185.1"/>
    </source>
</evidence>
<dbReference type="GO" id="GO:0005049">
    <property type="term" value="F:nuclear export signal receptor activity"/>
    <property type="evidence" value="ECO:0007669"/>
    <property type="project" value="InterPro"/>
</dbReference>
<proteinExistence type="predicted"/>
<dbReference type="GO" id="GO:0005634">
    <property type="term" value="C:nucleus"/>
    <property type="evidence" value="ECO:0007669"/>
    <property type="project" value="TreeGrafter"/>
</dbReference>
<dbReference type="InterPro" id="IPR016024">
    <property type="entry name" value="ARM-type_fold"/>
</dbReference>
<dbReference type="OrthoDB" id="651267at2759"/>
<reference evidence="3" key="1">
    <citation type="submission" date="2020-07" db="EMBL/GenBank/DDBJ databases">
        <title>Genome sequence and genetic diversity analysis of an under-domesticated orphan crop, white fonio (Digitaria exilis).</title>
        <authorList>
            <person name="Bennetzen J.L."/>
            <person name="Chen S."/>
            <person name="Ma X."/>
            <person name="Wang X."/>
            <person name="Yssel A.E.J."/>
            <person name="Chaluvadi S.R."/>
            <person name="Johnson M."/>
            <person name="Gangashetty P."/>
            <person name="Hamidou F."/>
            <person name="Sanogo M.D."/>
            <person name="Zwaenepoel A."/>
            <person name="Wallace J."/>
            <person name="Van De Peer Y."/>
            <person name="Van Deynze A."/>
        </authorList>
    </citation>
    <scope>NUCLEOTIDE SEQUENCE</scope>
    <source>
        <tissue evidence="3">Leaves</tissue>
    </source>
</reference>
<keyword evidence="4" id="KW-1185">Reference proteome</keyword>
<dbReference type="Pfam" id="PF19273">
    <property type="entry name" value="Exportin-5"/>
    <property type="match status" value="1"/>
</dbReference>
<protein>
    <submittedName>
        <fullName evidence="3">Uncharacterized protein</fullName>
    </submittedName>
</protein>
<dbReference type="InterPro" id="IPR013598">
    <property type="entry name" value="Exportin-1/Importin-b-like"/>
</dbReference>
<dbReference type="InterPro" id="IPR011989">
    <property type="entry name" value="ARM-like"/>
</dbReference>
<dbReference type="SUPFAM" id="SSF48371">
    <property type="entry name" value="ARM repeat"/>
    <property type="match status" value="1"/>
</dbReference>
<sequence>MGSKRAVATFVAEMAWNHGVSLLHDLIPRLISLSAKGACEAELVCLILRSISNVGITRDALLAVGDREMLLHGLGEFLPQVLPLLCSLLDKYTQDSFSDPSNQYMEDANQHECTVKAALDTAQAYAKWTPVTDLARYGLIQRCGSLLHSNIFRLHALQFFKSIMQSKRPVGIAIAEYDLAVSAVSPVLMDISEGSLKFVEPELQCLKALCSSLRYHAVHSKIMGKLSELFGSVPATCEYPSKSHNGLLTCSSPVRVSQAVGKISCSSDMQDNSDGMSCHLVEDHNVLAEAFTLVASCPRVQKDPLLLSCILNPLSKIWSQPEWEINLLDYFCDTWFRTSVHNILVLVDEELKKYVQEKYNGTCPKGKPSCLSLLPLMLPILLKLLQYVHSLWTDEVASNISEELEEAKFIMCSVESSDLENEIRVWLQKIRETGYMIIGNCSYLEGAFYNLLDNTLVCGALMKNIDSMEFRHVTWLVTYVIIPLVKNCPCELWKEWLDMLLKPLFHYCEYTLFGSWCHHLYKNKVNVPDNFGDPSVSEEELDKLGLNLMIKLTRGLSDLFATIALPDLNNGLTSERQSEDLQSTLSSCLVGYGCITT</sequence>
<dbReference type="InterPro" id="IPR045478">
    <property type="entry name" value="Exportin-5_C"/>
</dbReference>
<name>A0A835A5K9_9POAL</name>
<dbReference type="PANTHER" id="PTHR11223">
    <property type="entry name" value="EXPORTIN 1/5"/>
    <property type="match status" value="1"/>
</dbReference>
<dbReference type="AlphaFoldDB" id="A0A835A5K9"/>